<evidence type="ECO:0000313" key="7">
    <source>
        <dbReference type="Proteomes" id="UP000249829"/>
    </source>
</evidence>
<dbReference type="PROSITE" id="PS00463">
    <property type="entry name" value="ZN2_CY6_FUNGAL_1"/>
    <property type="match status" value="1"/>
</dbReference>
<dbReference type="EMBL" id="KZ825182">
    <property type="protein sequence ID" value="PYI15626.1"/>
    <property type="molecule type" value="Genomic_DNA"/>
</dbReference>
<gene>
    <name evidence="6" type="ORF">BO99DRAFT_245904</name>
</gene>
<dbReference type="Proteomes" id="UP000249829">
    <property type="component" value="Unassembled WGS sequence"/>
</dbReference>
<dbReference type="SMART" id="SM00066">
    <property type="entry name" value="GAL4"/>
    <property type="match status" value="1"/>
</dbReference>
<dbReference type="STRING" id="1450538.A0A2V5I7M4"/>
<evidence type="ECO:0000256" key="3">
    <source>
        <dbReference type="ARBA" id="ARBA00023163"/>
    </source>
</evidence>
<protein>
    <recommendedName>
        <fullName evidence="5">Zn(2)-C6 fungal-type domain-containing protein</fullName>
    </recommendedName>
</protein>
<reference evidence="6 7" key="1">
    <citation type="submission" date="2018-02" db="EMBL/GenBank/DDBJ databases">
        <title>The genomes of Aspergillus section Nigri reveals drivers in fungal speciation.</title>
        <authorList>
            <consortium name="DOE Joint Genome Institute"/>
            <person name="Vesth T.C."/>
            <person name="Nybo J."/>
            <person name="Theobald S."/>
            <person name="Brandl J."/>
            <person name="Frisvad J.C."/>
            <person name="Nielsen K.F."/>
            <person name="Lyhne E.K."/>
            <person name="Kogle M.E."/>
            <person name="Kuo A."/>
            <person name="Riley R."/>
            <person name="Clum A."/>
            <person name="Nolan M."/>
            <person name="Lipzen A."/>
            <person name="Salamov A."/>
            <person name="Henrissat B."/>
            <person name="Wiebenga A."/>
            <person name="De vries R.P."/>
            <person name="Grigoriev I.V."/>
            <person name="Mortensen U.H."/>
            <person name="Andersen M.R."/>
            <person name="Baker S.E."/>
        </authorList>
    </citation>
    <scope>NUCLEOTIDE SEQUENCE [LARGE SCALE GENOMIC DNA]</scope>
    <source>
        <strain evidence="6 7">CBS 115571</strain>
    </source>
</reference>
<dbReference type="AlphaFoldDB" id="A0A2V5I7M4"/>
<proteinExistence type="predicted"/>
<dbReference type="Pfam" id="PF00172">
    <property type="entry name" value="Zn_clus"/>
    <property type="match status" value="1"/>
</dbReference>
<dbReference type="CDD" id="cd00067">
    <property type="entry name" value="GAL4"/>
    <property type="match status" value="1"/>
</dbReference>
<dbReference type="GO" id="GO:0003677">
    <property type="term" value="F:DNA binding"/>
    <property type="evidence" value="ECO:0007669"/>
    <property type="project" value="UniProtKB-KW"/>
</dbReference>
<dbReference type="CDD" id="cd12148">
    <property type="entry name" value="fungal_TF_MHR"/>
    <property type="match status" value="1"/>
</dbReference>
<evidence type="ECO:0000256" key="4">
    <source>
        <dbReference type="ARBA" id="ARBA00023242"/>
    </source>
</evidence>
<accession>A0A2V5I7M4</accession>
<dbReference type="SUPFAM" id="SSF57701">
    <property type="entry name" value="Zn2/Cys6 DNA-binding domain"/>
    <property type="match status" value="1"/>
</dbReference>
<organism evidence="6 7">
    <name type="scientific">Aspergillus violaceofuscus (strain CBS 115571)</name>
    <dbReference type="NCBI Taxonomy" id="1450538"/>
    <lineage>
        <taxon>Eukaryota</taxon>
        <taxon>Fungi</taxon>
        <taxon>Dikarya</taxon>
        <taxon>Ascomycota</taxon>
        <taxon>Pezizomycotina</taxon>
        <taxon>Eurotiomycetes</taxon>
        <taxon>Eurotiomycetidae</taxon>
        <taxon>Eurotiales</taxon>
        <taxon>Aspergillaceae</taxon>
        <taxon>Aspergillus</taxon>
    </lineage>
</organism>
<evidence type="ECO:0000256" key="2">
    <source>
        <dbReference type="ARBA" id="ARBA00023125"/>
    </source>
</evidence>
<dbReference type="InterPro" id="IPR036864">
    <property type="entry name" value="Zn2-C6_fun-type_DNA-bd_sf"/>
</dbReference>
<keyword evidence="7" id="KW-1185">Reference proteome</keyword>
<dbReference type="PROSITE" id="PS50048">
    <property type="entry name" value="ZN2_CY6_FUNGAL_2"/>
    <property type="match status" value="1"/>
</dbReference>
<sequence length="495" mass="53654">MLQPDIAFTQLLFCTRSSQPVASGLSSHMHSGHRAPSRAACLACRARKIRCDGRNPCSRCSYKGLNCVYRPSRRGGIRRGGATKSPVNEAPAPVHNPTFPAVPIGQHPFPVSALNDVIGEEEDLTSIFNLLNPLGGIRNLDVNEVDESRYEDWRGVPAAAGALVTNACDPMGDVMGTSPLVVLRAYTSDEDILNAYYVHIHPFLPILPPPLTTQPDDRPSAVQFAQGQVRAIQESSFPHWPASALTLAISAILVSIPLPQDSDPSSESSISLRRSAAQHFAEAAFRAVDDGTDARAHTPANATIFAGPGIGNNDIAPVSSVLALILLSIHEYCQRGNVSRMRRRANQAITTAMDLRLHSLGAAATEAQRRAWWGAMFILYLSSIDQDVLPIITLDDPRITTPYPAIHNRSEPWPFLLQAEAIILSVSQTLYNRRRPPALAGTAPSQLTAAITQLDANILELTRKLDRSPRPSSRTGVEAQALLTTWAIAQSLVYS</sequence>
<dbReference type="InterPro" id="IPR001138">
    <property type="entry name" value="Zn2Cys6_DnaBD"/>
</dbReference>
<dbReference type="PANTHER" id="PTHR47431:SF5">
    <property type="entry name" value="ZN(II)2CYS6 TRANSCRIPTION FACTOR (EUROFUNG)"/>
    <property type="match status" value="1"/>
</dbReference>
<dbReference type="Gene3D" id="4.10.240.10">
    <property type="entry name" value="Zn(2)-C6 fungal-type DNA-binding domain"/>
    <property type="match status" value="1"/>
</dbReference>
<dbReference type="GO" id="GO:0000981">
    <property type="term" value="F:DNA-binding transcription factor activity, RNA polymerase II-specific"/>
    <property type="evidence" value="ECO:0007669"/>
    <property type="project" value="InterPro"/>
</dbReference>
<evidence type="ECO:0000313" key="6">
    <source>
        <dbReference type="EMBL" id="PYI15626.1"/>
    </source>
</evidence>
<dbReference type="OMA" id="HEYCQRG"/>
<evidence type="ECO:0000256" key="1">
    <source>
        <dbReference type="ARBA" id="ARBA00023015"/>
    </source>
</evidence>
<keyword evidence="2" id="KW-0238">DNA-binding</keyword>
<keyword evidence="4" id="KW-0539">Nucleus</keyword>
<dbReference type="PANTHER" id="PTHR47431">
    <property type="entry name" value="ZN(II)2CYS6 TRANSCRIPTION FACTOR (EUROFUNG)-RELATED"/>
    <property type="match status" value="1"/>
</dbReference>
<keyword evidence="3" id="KW-0804">Transcription</keyword>
<dbReference type="GO" id="GO:0008270">
    <property type="term" value="F:zinc ion binding"/>
    <property type="evidence" value="ECO:0007669"/>
    <property type="project" value="InterPro"/>
</dbReference>
<feature type="domain" description="Zn(2)-C6 fungal-type" evidence="5">
    <location>
        <begin position="40"/>
        <end position="69"/>
    </location>
</feature>
<keyword evidence="1" id="KW-0805">Transcription regulation</keyword>
<evidence type="ECO:0000259" key="5">
    <source>
        <dbReference type="PROSITE" id="PS50048"/>
    </source>
</evidence>
<name>A0A2V5I7M4_ASPV1</name>